<dbReference type="RefSeq" id="XP_018740752.1">
    <property type="nucleotide sequence ID" value="XM_018884054.1"/>
</dbReference>
<dbReference type="STRING" id="1230383.M5EP76"/>
<keyword evidence="2" id="KW-1185">Reference proteome</keyword>
<dbReference type="OMA" id="FVHESHK"/>
<dbReference type="Proteomes" id="UP000186303">
    <property type="component" value="Chromosome 4"/>
</dbReference>
<evidence type="ECO:0000313" key="2">
    <source>
        <dbReference type="Proteomes" id="UP000186303"/>
    </source>
</evidence>
<name>M5EP76_MALS4</name>
<gene>
    <name evidence="1" type="ORF">MSYG_2551</name>
</gene>
<proteinExistence type="predicted"/>
<dbReference type="HOGENOM" id="CLU_098435_1_1_1"/>
<dbReference type="EMBL" id="LT671824">
    <property type="protein sequence ID" value="SHO78209.1"/>
    <property type="molecule type" value="Genomic_DNA"/>
</dbReference>
<accession>M5EP76</accession>
<dbReference type="VEuPathDB" id="FungiDB:MSYG_2551"/>
<dbReference type="KEGG" id="msym:MSY001_2215"/>
<reference evidence="2" key="1">
    <citation type="journal article" date="2017" name="Nucleic Acids Res.">
        <title>Proteogenomics produces comprehensive and highly accurate protein-coding gene annotation in a complete genome assembly of Malassezia sympodialis.</title>
        <authorList>
            <person name="Zhu Y."/>
            <person name="Engstroem P.G."/>
            <person name="Tellgren-Roth C."/>
            <person name="Baudo C.D."/>
            <person name="Kennell J.C."/>
            <person name="Sun S."/>
            <person name="Billmyre R.B."/>
            <person name="Schroeder M.S."/>
            <person name="Andersson A."/>
            <person name="Holm T."/>
            <person name="Sigurgeirsson B."/>
            <person name="Wu G."/>
            <person name="Sankaranarayanan S.R."/>
            <person name="Siddharthan R."/>
            <person name="Sanyal K."/>
            <person name="Lundeberg J."/>
            <person name="Nystedt B."/>
            <person name="Boekhout T."/>
            <person name="Dawson T.L. Jr."/>
            <person name="Heitman J."/>
            <person name="Scheynius A."/>
            <person name="Lehtioe J."/>
        </authorList>
    </citation>
    <scope>NUCLEOTIDE SEQUENCE [LARGE SCALE GENOMIC DNA]</scope>
    <source>
        <strain evidence="2">ATCC 42132</strain>
    </source>
</reference>
<dbReference type="OrthoDB" id="205403at2759"/>
<dbReference type="InterPro" id="IPR013865">
    <property type="entry name" value="FAM32A"/>
</dbReference>
<dbReference type="AlphaFoldDB" id="M5EP76"/>
<dbReference type="GO" id="GO:0005730">
    <property type="term" value="C:nucleolus"/>
    <property type="evidence" value="ECO:0007669"/>
    <property type="project" value="TreeGrafter"/>
</dbReference>
<protein>
    <submittedName>
        <fullName evidence="1">Uncharacterized protein</fullName>
    </submittedName>
</protein>
<organism evidence="1 2">
    <name type="scientific">Malassezia sympodialis (strain ATCC 42132)</name>
    <name type="common">Atopic eczema-associated yeast</name>
    <dbReference type="NCBI Taxonomy" id="1230383"/>
    <lineage>
        <taxon>Eukaryota</taxon>
        <taxon>Fungi</taxon>
        <taxon>Dikarya</taxon>
        <taxon>Basidiomycota</taxon>
        <taxon>Ustilaginomycotina</taxon>
        <taxon>Malasseziomycetes</taxon>
        <taxon>Malasseziales</taxon>
        <taxon>Malasseziaceae</taxon>
        <taxon>Malassezia</taxon>
    </lineage>
</organism>
<sequence length="110" mass="12468">MTSPYSFKPGGALKLKGEKPRKRKSSTSNNVQSSLGSNAHIRSTKDFVHESHKGLLISHGTTKAEQKFEEVQRRRARLEARKTHKEKVDTFNKYLDSLSEHHDMPRIGPG</sequence>
<dbReference type="PANTHER" id="PTHR13282">
    <property type="entry name" value="PROTEIN FAM32A"/>
    <property type="match status" value="1"/>
</dbReference>
<evidence type="ECO:0000313" key="1">
    <source>
        <dbReference type="EMBL" id="SHO78209.1"/>
    </source>
</evidence>
<dbReference type="PANTHER" id="PTHR13282:SF6">
    <property type="entry name" value="PROTEIN FAM32A"/>
    <property type="match status" value="1"/>
</dbReference>